<evidence type="ECO:0000256" key="1">
    <source>
        <dbReference type="ARBA" id="ARBA00022737"/>
    </source>
</evidence>
<dbReference type="Proteomes" id="UP001163046">
    <property type="component" value="Unassembled WGS sequence"/>
</dbReference>
<dbReference type="Gene3D" id="2.60.120.290">
    <property type="entry name" value="Spermadhesin, CUB domain"/>
    <property type="match status" value="2"/>
</dbReference>
<proteinExistence type="predicted"/>
<evidence type="ECO:0000256" key="2">
    <source>
        <dbReference type="ARBA" id="ARBA00023157"/>
    </source>
</evidence>
<keyword evidence="6" id="KW-1185">Reference proteome</keyword>
<feature type="domain" description="CUB" evidence="4">
    <location>
        <begin position="1"/>
        <end position="107"/>
    </location>
</feature>
<dbReference type="SMART" id="SM00042">
    <property type="entry name" value="CUB"/>
    <property type="match status" value="2"/>
</dbReference>
<evidence type="ECO:0000256" key="3">
    <source>
        <dbReference type="PROSITE-ProRule" id="PRU00059"/>
    </source>
</evidence>
<dbReference type="InterPro" id="IPR035914">
    <property type="entry name" value="Sperma_CUB_dom_sf"/>
</dbReference>
<comment type="caution">
    <text evidence="5">The sequence shown here is derived from an EMBL/GenBank/DDBJ whole genome shotgun (WGS) entry which is preliminary data.</text>
</comment>
<dbReference type="PROSITE" id="PS01180">
    <property type="entry name" value="CUB"/>
    <property type="match status" value="2"/>
</dbReference>
<organism evidence="5 6">
    <name type="scientific">Desmophyllum pertusum</name>
    <dbReference type="NCBI Taxonomy" id="174260"/>
    <lineage>
        <taxon>Eukaryota</taxon>
        <taxon>Metazoa</taxon>
        <taxon>Cnidaria</taxon>
        <taxon>Anthozoa</taxon>
        <taxon>Hexacorallia</taxon>
        <taxon>Scleractinia</taxon>
        <taxon>Caryophylliina</taxon>
        <taxon>Caryophylliidae</taxon>
        <taxon>Desmophyllum</taxon>
    </lineage>
</organism>
<evidence type="ECO:0000259" key="4">
    <source>
        <dbReference type="PROSITE" id="PS01180"/>
    </source>
</evidence>
<dbReference type="PANTHER" id="PTHR24251">
    <property type="entry name" value="OVOCHYMASE-RELATED"/>
    <property type="match status" value="1"/>
</dbReference>
<dbReference type="SUPFAM" id="SSF49854">
    <property type="entry name" value="Spermadhesin, CUB domain"/>
    <property type="match status" value="2"/>
</dbReference>
<name>A0A9X0A4Q7_9CNID</name>
<reference evidence="5" key="1">
    <citation type="submission" date="2023-01" db="EMBL/GenBank/DDBJ databases">
        <title>Genome assembly of the deep-sea coral Lophelia pertusa.</title>
        <authorList>
            <person name="Herrera S."/>
            <person name="Cordes E."/>
        </authorList>
    </citation>
    <scope>NUCLEOTIDE SEQUENCE</scope>
    <source>
        <strain evidence="5">USNM1676648</strain>
        <tissue evidence="5">Polyp</tissue>
    </source>
</reference>
<dbReference type="PANTHER" id="PTHR24251:SF37">
    <property type="entry name" value="CUB DOMAIN-CONTAINING PROTEIN"/>
    <property type="match status" value="1"/>
</dbReference>
<keyword evidence="2" id="KW-1015">Disulfide bond</keyword>
<dbReference type="CDD" id="cd00041">
    <property type="entry name" value="CUB"/>
    <property type="match status" value="2"/>
</dbReference>
<dbReference type="OrthoDB" id="5947489at2759"/>
<sequence length="282" mass="31750">MVTERGVIASPRPQDSSHISRCLWRITAPPNHRLRFTIQFYNVSELISCSESQVIIFDGLSSASNVVERFCYAKSSTVVYTRGHHMMVDMILPKNNYLDFIAVYEAVGIDKGPCPTNRSLKGMSGTLKSPNFPNNYEYDQECSWIISVPRGCHVILSFNLTDFHIHSCNTSCACDFLEVRAGTTSKGKFIGKFCGSTPPSPIYASGRDIWIRFVTDKLSNNKGFRASYKAVQNLAAECPWNKTLTAHRGFINSPRYALDYPGNMECIGESTFPRSTEWVLYF</sequence>
<dbReference type="Pfam" id="PF00431">
    <property type="entry name" value="CUB"/>
    <property type="match status" value="2"/>
</dbReference>
<comment type="caution">
    <text evidence="3">Lacks conserved residue(s) required for the propagation of feature annotation.</text>
</comment>
<dbReference type="FunFam" id="2.60.120.290:FF:000013">
    <property type="entry name" value="Membrane frizzled-related protein"/>
    <property type="match status" value="1"/>
</dbReference>
<dbReference type="EMBL" id="MU825399">
    <property type="protein sequence ID" value="KAJ7393038.1"/>
    <property type="molecule type" value="Genomic_DNA"/>
</dbReference>
<accession>A0A9X0A4Q7</accession>
<dbReference type="AlphaFoldDB" id="A0A9X0A4Q7"/>
<feature type="domain" description="CUB" evidence="4">
    <location>
        <begin position="114"/>
        <end position="231"/>
    </location>
</feature>
<dbReference type="InterPro" id="IPR000859">
    <property type="entry name" value="CUB_dom"/>
</dbReference>
<keyword evidence="1" id="KW-0677">Repeat</keyword>
<evidence type="ECO:0000313" key="5">
    <source>
        <dbReference type="EMBL" id="KAJ7393038.1"/>
    </source>
</evidence>
<evidence type="ECO:0000313" key="6">
    <source>
        <dbReference type="Proteomes" id="UP001163046"/>
    </source>
</evidence>
<protein>
    <recommendedName>
        <fullName evidence="4">CUB domain-containing protein</fullName>
    </recommendedName>
</protein>
<gene>
    <name evidence="5" type="ORF">OS493_008326</name>
</gene>